<gene>
    <name evidence="3" type="ORF">JOF34_001346</name>
</gene>
<feature type="region of interest" description="Disordered" evidence="1">
    <location>
        <begin position="132"/>
        <end position="171"/>
    </location>
</feature>
<feature type="domain" description="VOC" evidence="2">
    <location>
        <begin position="3"/>
        <end position="127"/>
    </location>
</feature>
<dbReference type="RefSeq" id="WP_206527859.1">
    <property type="nucleotide sequence ID" value="NZ_CP049253.1"/>
</dbReference>
<comment type="caution">
    <text evidence="3">The sequence shown here is derived from an EMBL/GenBank/DDBJ whole genome shotgun (WGS) entry which is preliminary data.</text>
</comment>
<dbReference type="GO" id="GO:0016829">
    <property type="term" value="F:lyase activity"/>
    <property type="evidence" value="ECO:0007669"/>
    <property type="project" value="UniProtKB-KW"/>
</dbReference>
<organism evidence="3 4">
    <name type="scientific">Microbacterium amylolyticum</name>
    <dbReference type="NCBI Taxonomy" id="936337"/>
    <lineage>
        <taxon>Bacteria</taxon>
        <taxon>Bacillati</taxon>
        <taxon>Actinomycetota</taxon>
        <taxon>Actinomycetes</taxon>
        <taxon>Micrococcales</taxon>
        <taxon>Microbacteriaceae</taxon>
        <taxon>Microbacterium</taxon>
    </lineage>
</organism>
<dbReference type="Proteomes" id="UP001519362">
    <property type="component" value="Unassembled WGS sequence"/>
</dbReference>
<accession>A0ABS4ZHL4</accession>
<dbReference type="PROSITE" id="PS51819">
    <property type="entry name" value="VOC"/>
    <property type="match status" value="1"/>
</dbReference>
<proteinExistence type="predicted"/>
<evidence type="ECO:0000313" key="4">
    <source>
        <dbReference type="Proteomes" id="UP001519362"/>
    </source>
</evidence>
<feature type="compositionally biased region" description="Acidic residues" evidence="1">
    <location>
        <begin position="134"/>
        <end position="145"/>
    </location>
</feature>
<dbReference type="InterPro" id="IPR053863">
    <property type="entry name" value="Glyoxy/Ble-like_N"/>
</dbReference>
<dbReference type="InterPro" id="IPR037523">
    <property type="entry name" value="VOC_core"/>
</dbReference>
<dbReference type="Gene3D" id="3.10.180.10">
    <property type="entry name" value="2,3-Dihydroxybiphenyl 1,2-Dioxygenase, domain 1"/>
    <property type="match status" value="1"/>
</dbReference>
<dbReference type="PANTHER" id="PTHR36503">
    <property type="entry name" value="BLR2520 PROTEIN"/>
    <property type="match status" value="1"/>
</dbReference>
<protein>
    <submittedName>
        <fullName evidence="3">Lactoylglutathione lyase</fullName>
    </submittedName>
</protein>
<sequence length="171" mass="19173">MSTNVFINLPVSDLDRSTAFYRALGAEIESNFSDENATCIRWDENVFFMLLTTEFFSTFTDRNVVMPSEGTQVFTSISRDSKRAVRDAVDIVLEHGGTVNQPFADHDFMVQASMVDPDGHIIEFMWIDPNAATEDADVSDDEPAYEEDHVRPDANDPVSDAEEEGWPAAPR</sequence>
<name>A0ABS4ZHL4_9MICO</name>
<dbReference type="InterPro" id="IPR029068">
    <property type="entry name" value="Glyas_Bleomycin-R_OHBP_Dase"/>
</dbReference>
<keyword evidence="4" id="KW-1185">Reference proteome</keyword>
<reference evidence="3 4" key="1">
    <citation type="submission" date="2021-03" db="EMBL/GenBank/DDBJ databases">
        <title>Sequencing the genomes of 1000 actinobacteria strains.</title>
        <authorList>
            <person name="Klenk H.-P."/>
        </authorList>
    </citation>
    <scope>NUCLEOTIDE SEQUENCE [LARGE SCALE GENOMIC DNA]</scope>
    <source>
        <strain evidence="3 4">DSM 24221</strain>
    </source>
</reference>
<dbReference type="SUPFAM" id="SSF54593">
    <property type="entry name" value="Glyoxalase/Bleomycin resistance protein/Dihydroxybiphenyl dioxygenase"/>
    <property type="match status" value="1"/>
</dbReference>
<dbReference type="EMBL" id="JAGIOL010000001">
    <property type="protein sequence ID" value="MBP2436760.1"/>
    <property type="molecule type" value="Genomic_DNA"/>
</dbReference>
<keyword evidence="3" id="KW-0456">Lyase</keyword>
<evidence type="ECO:0000259" key="2">
    <source>
        <dbReference type="PROSITE" id="PS51819"/>
    </source>
</evidence>
<evidence type="ECO:0000313" key="3">
    <source>
        <dbReference type="EMBL" id="MBP2436760.1"/>
    </source>
</evidence>
<dbReference type="PANTHER" id="PTHR36503:SF2">
    <property type="entry name" value="BLR2408 PROTEIN"/>
    <property type="match status" value="1"/>
</dbReference>
<evidence type="ECO:0000256" key="1">
    <source>
        <dbReference type="SAM" id="MobiDB-lite"/>
    </source>
</evidence>
<dbReference type="Pfam" id="PF22677">
    <property type="entry name" value="Ble-like_N"/>
    <property type="match status" value="1"/>
</dbReference>